<dbReference type="Pfam" id="PF05193">
    <property type="entry name" value="Peptidase_M16_C"/>
    <property type="match status" value="1"/>
</dbReference>
<dbReference type="InterPro" id="IPR050626">
    <property type="entry name" value="Peptidase_M16"/>
</dbReference>
<dbReference type="GO" id="GO:0046872">
    <property type="term" value="F:metal ion binding"/>
    <property type="evidence" value="ECO:0007669"/>
    <property type="project" value="UniProtKB-KW"/>
</dbReference>
<dbReference type="FunFam" id="3.30.830.10:FF:000005">
    <property type="entry name" value="nardilysin isoform X1"/>
    <property type="match status" value="1"/>
</dbReference>
<evidence type="ECO:0000256" key="3">
    <source>
        <dbReference type="ARBA" id="ARBA00022723"/>
    </source>
</evidence>
<dbReference type="InterPro" id="IPR054734">
    <property type="entry name" value="PqqF-like_C_4"/>
</dbReference>
<dbReference type="PANTHER" id="PTHR43690:SF18">
    <property type="entry name" value="INSULIN-DEGRADING ENZYME-RELATED"/>
    <property type="match status" value="1"/>
</dbReference>
<protein>
    <submittedName>
        <fullName evidence="12">Similar to NRDC: Nardilysin (Homo sapiens)</fullName>
    </submittedName>
</protein>
<dbReference type="InterPro" id="IPR011765">
    <property type="entry name" value="Pept_M16_N"/>
</dbReference>
<keyword evidence="4" id="KW-0378">Hydrolase</keyword>
<reference evidence="12" key="1">
    <citation type="submission" date="2021-04" db="EMBL/GenBank/DDBJ databases">
        <authorList>
            <person name="Chebbi M.A.C M."/>
        </authorList>
    </citation>
    <scope>NUCLEOTIDE SEQUENCE</scope>
</reference>
<dbReference type="Pfam" id="PF00675">
    <property type="entry name" value="Peptidase_M16"/>
    <property type="match status" value="1"/>
</dbReference>
<gene>
    <name evidence="12" type="ORF">HICCMSTLAB_LOCUS11930</name>
</gene>
<evidence type="ECO:0000256" key="6">
    <source>
        <dbReference type="ARBA" id="ARBA00023049"/>
    </source>
</evidence>
<evidence type="ECO:0000313" key="13">
    <source>
        <dbReference type="Proteomes" id="UP000786811"/>
    </source>
</evidence>
<dbReference type="Pfam" id="PF22456">
    <property type="entry name" value="PqqF-like_C_4"/>
    <property type="match status" value="1"/>
</dbReference>
<sequence>MSKDIGDNLDWARQLGCPPSALTDDVKKILNHGIMNFVWDEISSVIEPVEDVVESRKNLLLSRLQTQAPVSAIQHLNKIKFIQSERALIKSQIDKTENECMATSDSLDEKGLKIAKLKNEQEKIKIKTGALKLKHKQINKELKSCTDLISKCNNLLPGSKHEIDEPSVNHCLTIVGLVSSRQDKHEAFKQIHEILGPVAVPELWDILLRKRMQDTEKFTRLQLGLENSEKSRSFDQIWKIGLATIESQIISAVLEAIMHSEKSNENIANATVLINKIMVNDSEDLLTWIMLNMEVAQQHSKCKTFQLYLEYFKNFNNEHNHLSERESELMSDIYNICLQLDDYVTAIKNSSSSVKSGGQFLIKIKDKISDELAMIDALNSEDSSSCIEISLVSEITEFHKNTDVNALNKVMLLDKVGAYRYASACMSNILLVTPCITSAIPVFTSPLYHLINCLRNIMTNNLLKQKLEQINLEYANQHMISIKDSALDSSKENDIFELLDKIKYKNGLCQREIKNLEKLYDDWATQPVQEAMSVVDDTVNRLTYEEWDNTIRHVVRQETTWFGRACLNVYLNVHYSMPKRLHSFRVSSKKRLRINSDKFSNYKMVVPKNAKAVHSQKNSNLKQNENTVSVKCVEGIIESSDHIKAEYLDTPVKSDNDKKEYRVIKLQNGLTALLIADTHNISNEKDTNESEAASSSSDEESEEDDDEEESEEESSEEEDDGEISEEDDKRSSVLKREEKMAACALCVGVGSFSDPPEIPGMAHFLEHMVFMGSKKYPTENEFDAFITKRGGSDNASTEPELTTFTFEINEKHLFAALDRFAQFFIAPLMLRDAISREREAVESEFQMGLPSDINRKEQLFCSLAKPNHPATKFTWGNLKTLRDNVTDDNLYKKLHEFRERHYSAHRMTLAIQARLPLDTLEDYVKKCFSVVPTNSLASEDFSIYKDANSFDTSNFRRIYKIKPIKDACQVELTWSMPPLHHLYKTKPHQYVSWIIGHEGKGSVISYLRKKMWCLDIYSGNGESGFEHSSMYALFSLALVLTDEGHAHLKEVIDAIFSYINMMRKLGPQKRIFDEIRKIDDTNFKFTDEEPSIDNVESLSENMHYYKPLHYITGSELYFEYDPESIKACMDVLTPENVNIIILDKKFDDSKFDKEEPWFKTKYTDEEIPADWIESWKNIEPIQEFHLPEPNVFITDDFTLIPVAPIEAPVKIHHDALCEIWYKPDAKFRLPECYMYFQLISPVVANSPEGSALCGLMVGVLKLLLAEELYPAIAAELNYDLNASEKGLIIKLNGFNQKLSLLLEAIIKYLSNISELVTENLFQVMKEQQLKDYFNSFLKPSTLGKDVRLSIIMLNHWTNTEKHAACSKISFEEFKHFVKYFKKHIYIQSLIQGNMTSDDVKKNVLKCFDILNSGPLLPNTFPRIRAMSLPCGVHYCRIKNFNPTDSNSIVTNYYQSGLASMKLSVIIDLLTMIMEEPLFNQLRTQEQLGYDVSCLLRDTYGVFGYSITVCTQADKFSADQIDDRIEAFLKSFYEKLESMSDKDFQNHKEGLVKLKQCADVHLKEEVTRNWAEIKSGEYLFDRLTQETDEIHRIRLEELRDWFKEHIVGGNNFRKLSTQVVGTKKHDKNISDNEINKVEDVKDSAVQCNYALQYLDPENEKNKSNNGFRLDLFKKIVGKDIKNK</sequence>
<dbReference type="SUPFAM" id="SSF63411">
    <property type="entry name" value="LuxS/MPP-like metallohydrolase"/>
    <property type="match status" value="4"/>
</dbReference>
<dbReference type="PANTHER" id="PTHR43690">
    <property type="entry name" value="NARDILYSIN"/>
    <property type="match status" value="1"/>
</dbReference>
<evidence type="ECO:0000256" key="1">
    <source>
        <dbReference type="ARBA" id="ARBA00007261"/>
    </source>
</evidence>
<dbReference type="Proteomes" id="UP000786811">
    <property type="component" value="Unassembled WGS sequence"/>
</dbReference>
<dbReference type="GO" id="GO:0004222">
    <property type="term" value="F:metalloendopeptidase activity"/>
    <property type="evidence" value="ECO:0007669"/>
    <property type="project" value="InterPro"/>
</dbReference>
<evidence type="ECO:0000256" key="5">
    <source>
        <dbReference type="ARBA" id="ARBA00022833"/>
    </source>
</evidence>
<organism evidence="12 13">
    <name type="scientific">Cotesia congregata</name>
    <name type="common">Parasitoid wasp</name>
    <name type="synonym">Apanteles congregatus</name>
    <dbReference type="NCBI Taxonomy" id="51543"/>
    <lineage>
        <taxon>Eukaryota</taxon>
        <taxon>Metazoa</taxon>
        <taxon>Ecdysozoa</taxon>
        <taxon>Arthropoda</taxon>
        <taxon>Hexapoda</taxon>
        <taxon>Insecta</taxon>
        <taxon>Pterygota</taxon>
        <taxon>Neoptera</taxon>
        <taxon>Endopterygota</taxon>
        <taxon>Hymenoptera</taxon>
        <taxon>Apocrita</taxon>
        <taxon>Ichneumonoidea</taxon>
        <taxon>Braconidae</taxon>
        <taxon>Microgastrinae</taxon>
        <taxon>Cotesia</taxon>
    </lineage>
</organism>
<evidence type="ECO:0000259" key="11">
    <source>
        <dbReference type="Pfam" id="PF22456"/>
    </source>
</evidence>
<feature type="domain" description="Peptidase M16 C-terminal" evidence="9">
    <location>
        <begin position="891"/>
        <end position="1077"/>
    </location>
</feature>
<dbReference type="InterPro" id="IPR032632">
    <property type="entry name" value="Peptidase_M16_M"/>
</dbReference>
<feature type="domain" description="Coenzyme PQQ synthesis protein F-like C-terminal lobe" evidence="11">
    <location>
        <begin position="1468"/>
        <end position="1569"/>
    </location>
</feature>
<dbReference type="EMBL" id="CAJNRD030001123">
    <property type="protein sequence ID" value="CAG5104294.1"/>
    <property type="molecule type" value="Genomic_DNA"/>
</dbReference>
<dbReference type="GO" id="GO:0005737">
    <property type="term" value="C:cytoplasm"/>
    <property type="evidence" value="ECO:0007669"/>
    <property type="project" value="UniProtKB-ARBA"/>
</dbReference>
<evidence type="ECO:0000256" key="2">
    <source>
        <dbReference type="ARBA" id="ARBA00022670"/>
    </source>
</evidence>
<keyword evidence="2" id="KW-0645">Protease</keyword>
<proteinExistence type="inferred from homology"/>
<comment type="caution">
    <text evidence="12">The sequence shown here is derived from an EMBL/GenBank/DDBJ whole genome shotgun (WGS) entry which is preliminary data.</text>
</comment>
<feature type="region of interest" description="Disordered" evidence="7">
    <location>
        <begin position="681"/>
        <end position="733"/>
    </location>
</feature>
<evidence type="ECO:0000313" key="12">
    <source>
        <dbReference type="EMBL" id="CAG5104294.1"/>
    </source>
</evidence>
<keyword evidence="5" id="KW-0862">Zinc</keyword>
<dbReference type="Gene3D" id="3.30.830.10">
    <property type="entry name" value="Metalloenzyme, LuxS/M16 peptidase-like"/>
    <property type="match status" value="4"/>
</dbReference>
<dbReference type="Pfam" id="PF16187">
    <property type="entry name" value="Peptidase_M16_M"/>
    <property type="match status" value="1"/>
</dbReference>
<dbReference type="PROSITE" id="PS00143">
    <property type="entry name" value="INSULINASE"/>
    <property type="match status" value="1"/>
</dbReference>
<dbReference type="OrthoDB" id="952271at2759"/>
<name>A0A8J2HPL2_COTCN</name>
<dbReference type="GO" id="GO:0006508">
    <property type="term" value="P:proteolysis"/>
    <property type="evidence" value="ECO:0007669"/>
    <property type="project" value="UniProtKB-KW"/>
</dbReference>
<evidence type="ECO:0000259" key="9">
    <source>
        <dbReference type="Pfam" id="PF05193"/>
    </source>
</evidence>
<keyword evidence="13" id="KW-1185">Reference proteome</keyword>
<dbReference type="InterPro" id="IPR011249">
    <property type="entry name" value="Metalloenz_LuxS/M16"/>
</dbReference>
<feature type="domain" description="Peptidase M16 N-terminal" evidence="8">
    <location>
        <begin position="737"/>
        <end position="866"/>
    </location>
</feature>
<accession>A0A8J2HPL2</accession>
<evidence type="ECO:0000259" key="10">
    <source>
        <dbReference type="Pfam" id="PF16187"/>
    </source>
</evidence>
<keyword evidence="6" id="KW-0482">Metalloprotease</keyword>
<evidence type="ECO:0000256" key="4">
    <source>
        <dbReference type="ARBA" id="ARBA00022801"/>
    </source>
</evidence>
<evidence type="ECO:0000256" key="7">
    <source>
        <dbReference type="SAM" id="MobiDB-lite"/>
    </source>
</evidence>
<keyword evidence="3" id="KW-0479">Metal-binding</keyword>
<evidence type="ECO:0000259" key="8">
    <source>
        <dbReference type="Pfam" id="PF00675"/>
    </source>
</evidence>
<feature type="compositionally biased region" description="Acidic residues" evidence="7">
    <location>
        <begin position="697"/>
        <end position="726"/>
    </location>
</feature>
<comment type="similarity">
    <text evidence="1">Belongs to the peptidase M16 family.</text>
</comment>
<feature type="domain" description="Peptidase M16 middle/third" evidence="10">
    <location>
        <begin position="1083"/>
        <end position="1364"/>
    </location>
</feature>
<dbReference type="InterPro" id="IPR001431">
    <property type="entry name" value="Pept_M16_Zn_BS"/>
</dbReference>
<dbReference type="InterPro" id="IPR007863">
    <property type="entry name" value="Peptidase_M16_C"/>
</dbReference>